<dbReference type="AlphaFoldDB" id="A0AAU8RGC9"/>
<feature type="transmembrane region" description="Helical" evidence="1">
    <location>
        <begin position="38"/>
        <end position="57"/>
    </location>
</feature>
<keyword evidence="1" id="KW-0812">Transmembrane</keyword>
<evidence type="ECO:0000313" key="2">
    <source>
        <dbReference type="EMBL" id="AIZ42444.1"/>
    </source>
</evidence>
<dbReference type="InterPro" id="IPR018130">
    <property type="entry name" value="Ribosomal_uS2_CS"/>
</dbReference>
<reference evidence="2 3" key="1">
    <citation type="journal article" date="2014" name="Environ. Microbiol.">
        <title>Contrasting genomic patterns and infection strategies of two co-existing Bacteroidetes podovirus genera.</title>
        <authorList>
            <person name="Holmfeldt K."/>
            <person name="Howard-Varona C."/>
            <person name="Solonenko N."/>
            <person name="Sullivan M.B."/>
        </authorList>
    </citation>
    <scope>NUCLEOTIDE SEQUENCE [LARGE SCALE GENOMIC DNA]</scope>
    <source>
        <strain evidence="2 3">18</strain>
    </source>
</reference>
<gene>
    <name evidence="2" type="ORF">M666_13160</name>
</gene>
<sequence length="60" mass="6315">MKKTAKRKALILIPIAMFIVAASHIGSQFLVLTDITKGLSIGIGIGLLLTALTFGNFKSA</sequence>
<proteinExistence type="predicted"/>
<dbReference type="GO" id="GO:0003735">
    <property type="term" value="F:structural constituent of ribosome"/>
    <property type="evidence" value="ECO:0007669"/>
    <property type="project" value="InterPro"/>
</dbReference>
<dbReference type="EMBL" id="CP009976">
    <property type="protein sequence ID" value="AIZ42444.1"/>
    <property type="molecule type" value="Genomic_DNA"/>
</dbReference>
<accession>A0AAU8RGC9</accession>
<protein>
    <submittedName>
        <fullName evidence="2">Uncharacterized protein</fullName>
    </submittedName>
</protein>
<keyword evidence="1" id="KW-1133">Transmembrane helix</keyword>
<name>A0AAU8RGC9_9FLAO</name>
<dbReference type="RefSeq" id="WP_029446236.1">
    <property type="nucleotide sequence ID" value="NZ_CP009976.1"/>
</dbReference>
<evidence type="ECO:0000256" key="1">
    <source>
        <dbReference type="SAM" id="Phobius"/>
    </source>
</evidence>
<feature type="transmembrane region" description="Helical" evidence="1">
    <location>
        <begin position="9"/>
        <end position="32"/>
    </location>
</feature>
<dbReference type="KEGG" id="cbat:M666_13160"/>
<evidence type="ECO:0000313" key="3">
    <source>
        <dbReference type="Proteomes" id="UP000030786"/>
    </source>
</evidence>
<dbReference type="PROSITE" id="PS00962">
    <property type="entry name" value="RIBOSOMAL_S2_1"/>
    <property type="match status" value="1"/>
</dbReference>
<keyword evidence="1" id="KW-0472">Membrane</keyword>
<dbReference type="GO" id="GO:0005840">
    <property type="term" value="C:ribosome"/>
    <property type="evidence" value="ECO:0007669"/>
    <property type="project" value="InterPro"/>
</dbReference>
<organism evidence="2 3">
    <name type="scientific">Cellulophaga baltica 18</name>
    <dbReference type="NCBI Taxonomy" id="1348584"/>
    <lineage>
        <taxon>Bacteria</taxon>
        <taxon>Pseudomonadati</taxon>
        <taxon>Bacteroidota</taxon>
        <taxon>Flavobacteriia</taxon>
        <taxon>Flavobacteriales</taxon>
        <taxon>Flavobacteriaceae</taxon>
        <taxon>Cellulophaga</taxon>
    </lineage>
</organism>
<dbReference type="Proteomes" id="UP000030786">
    <property type="component" value="Chromosome"/>
</dbReference>
<dbReference type="GO" id="GO:0006412">
    <property type="term" value="P:translation"/>
    <property type="evidence" value="ECO:0007669"/>
    <property type="project" value="InterPro"/>
</dbReference>
<dbReference type="GeneID" id="78061687"/>